<comment type="subunit">
    <text evidence="12">Monomer and homodimer.</text>
</comment>
<dbReference type="EMBL" id="CP007142">
    <property type="protein sequence ID" value="AJQ93594.1"/>
    <property type="molecule type" value="Genomic_DNA"/>
</dbReference>
<evidence type="ECO:0000256" key="11">
    <source>
        <dbReference type="ARBA" id="ARBA00048697"/>
    </source>
</evidence>
<evidence type="ECO:0000256" key="7">
    <source>
        <dbReference type="ARBA" id="ARBA00023014"/>
    </source>
</evidence>
<reference evidence="14 15" key="1">
    <citation type="submission" date="2014-01" db="EMBL/GenBank/DDBJ databases">
        <title>Full genme sequencing of cellulolytic bacterium Gynuella sunshinyii YC6258T gen. nov., sp. nov.</title>
        <authorList>
            <person name="Khan H."/>
            <person name="Chung E.J."/>
            <person name="Chung Y.R."/>
        </authorList>
    </citation>
    <scope>NUCLEOTIDE SEQUENCE [LARGE SCALE GENOMIC DNA]</scope>
    <source>
        <strain evidence="14 15">YC6258</strain>
    </source>
</reference>
<proteinExistence type="inferred from homology"/>
<evidence type="ECO:0000256" key="2">
    <source>
        <dbReference type="ARBA" id="ARBA00022485"/>
    </source>
</evidence>
<dbReference type="UniPathway" id="UPA00344"/>
<feature type="binding site" evidence="12">
    <location>
        <position position="255"/>
    </location>
    <ligand>
        <name>[4Fe-4S] cluster</name>
        <dbReference type="ChEBI" id="CHEBI:49883"/>
        <label>2</label>
        <note>4Fe-4S-substrate</note>
    </ligand>
</feature>
<protein>
    <recommendedName>
        <fullName evidence="1 12">GTP 3',8-cyclase</fullName>
        <ecNumber evidence="1 12">4.1.99.22</ecNumber>
    </recommendedName>
    <alternativeName>
        <fullName evidence="12">Molybdenum cofactor biosynthesis protein A</fullName>
    </alternativeName>
</protein>
<feature type="domain" description="Radical SAM core" evidence="13">
    <location>
        <begin position="5"/>
        <end position="229"/>
    </location>
</feature>
<organism evidence="14 15">
    <name type="scientific">Gynuella sunshinyii YC6258</name>
    <dbReference type="NCBI Taxonomy" id="1445510"/>
    <lineage>
        <taxon>Bacteria</taxon>
        <taxon>Pseudomonadati</taxon>
        <taxon>Pseudomonadota</taxon>
        <taxon>Gammaproteobacteria</taxon>
        <taxon>Oceanospirillales</taxon>
        <taxon>Saccharospirillaceae</taxon>
        <taxon>Gynuella</taxon>
    </lineage>
</organism>
<dbReference type="PROSITE" id="PS51918">
    <property type="entry name" value="RADICAL_SAM"/>
    <property type="match status" value="1"/>
</dbReference>
<dbReference type="Gene3D" id="3.20.20.70">
    <property type="entry name" value="Aldolase class I"/>
    <property type="match status" value="1"/>
</dbReference>
<dbReference type="Pfam" id="PF04055">
    <property type="entry name" value="Radical_SAM"/>
    <property type="match status" value="1"/>
</dbReference>
<keyword evidence="6 12" id="KW-0408">Iron</keyword>
<evidence type="ECO:0000256" key="1">
    <source>
        <dbReference type="ARBA" id="ARBA00012167"/>
    </source>
</evidence>
<dbReference type="RefSeq" id="WP_044616340.1">
    <property type="nucleotide sequence ID" value="NZ_CP007142.1"/>
</dbReference>
<dbReference type="GO" id="GO:0051539">
    <property type="term" value="F:4 iron, 4 sulfur cluster binding"/>
    <property type="evidence" value="ECO:0007669"/>
    <property type="project" value="UniProtKB-UniRule"/>
</dbReference>
<dbReference type="KEGG" id="gsn:YC6258_01546"/>
<dbReference type="InterPro" id="IPR050105">
    <property type="entry name" value="MoCo_biosynth_MoaA/MoaC"/>
</dbReference>
<dbReference type="SFLD" id="SFLDS00029">
    <property type="entry name" value="Radical_SAM"/>
    <property type="match status" value="1"/>
</dbReference>
<dbReference type="SMART" id="SM00729">
    <property type="entry name" value="Elp3"/>
    <property type="match status" value="1"/>
</dbReference>
<evidence type="ECO:0000313" key="15">
    <source>
        <dbReference type="Proteomes" id="UP000032266"/>
    </source>
</evidence>
<dbReference type="PANTHER" id="PTHR22960:SF28">
    <property type="entry name" value="GTP 3',8-CYCLASE"/>
    <property type="match status" value="1"/>
</dbReference>
<dbReference type="Proteomes" id="UP000032266">
    <property type="component" value="Chromosome"/>
</dbReference>
<dbReference type="OrthoDB" id="9763993at2"/>
<evidence type="ECO:0000256" key="6">
    <source>
        <dbReference type="ARBA" id="ARBA00023004"/>
    </source>
</evidence>
<dbReference type="InterPro" id="IPR007197">
    <property type="entry name" value="rSAM"/>
</dbReference>
<dbReference type="PANTHER" id="PTHR22960">
    <property type="entry name" value="MOLYBDOPTERIN COFACTOR SYNTHESIS PROTEIN A"/>
    <property type="match status" value="1"/>
</dbReference>
<feature type="binding site" evidence="12">
    <location>
        <position position="94"/>
    </location>
    <ligand>
        <name>GTP</name>
        <dbReference type="ChEBI" id="CHEBI:37565"/>
    </ligand>
</feature>
<feature type="binding site" evidence="12">
    <location>
        <position position="269"/>
    </location>
    <ligand>
        <name>[4Fe-4S] cluster</name>
        <dbReference type="ChEBI" id="CHEBI:49883"/>
        <label>2</label>
        <note>4Fe-4S-substrate</note>
    </ligand>
</feature>
<dbReference type="SUPFAM" id="SSF102114">
    <property type="entry name" value="Radical SAM enzymes"/>
    <property type="match status" value="1"/>
</dbReference>
<feature type="binding site" evidence="12">
    <location>
        <position position="118"/>
    </location>
    <ligand>
        <name>S-adenosyl-L-methionine</name>
        <dbReference type="ChEBI" id="CHEBI:59789"/>
    </ligand>
</feature>
<dbReference type="GO" id="GO:0061798">
    <property type="term" value="F:GTP 3',8'-cyclase activity"/>
    <property type="evidence" value="ECO:0007669"/>
    <property type="project" value="UniProtKB-UniRule"/>
</dbReference>
<keyword evidence="7 12" id="KW-0411">Iron-sulfur</keyword>
<keyword evidence="5 12" id="KW-0547">Nucleotide-binding</keyword>
<feature type="binding site" evidence="12">
    <location>
        <position position="28"/>
    </location>
    <ligand>
        <name>[4Fe-4S] cluster</name>
        <dbReference type="ChEBI" id="CHEBI:49883"/>
        <label>1</label>
        <note>4Fe-4S-S-AdoMet</note>
    </ligand>
</feature>
<keyword evidence="2 12" id="KW-0004">4Fe-4S</keyword>
<feature type="binding site" evidence="12">
    <location>
        <position position="21"/>
    </location>
    <ligand>
        <name>[4Fe-4S] cluster</name>
        <dbReference type="ChEBI" id="CHEBI:49883"/>
        <label>1</label>
        <note>4Fe-4S-S-AdoMet</note>
    </ligand>
</feature>
<feature type="binding site" evidence="12">
    <location>
        <position position="252"/>
    </location>
    <ligand>
        <name>[4Fe-4S] cluster</name>
        <dbReference type="ChEBI" id="CHEBI:49883"/>
        <label>2</label>
        <note>4Fe-4S-substrate</note>
    </ligand>
</feature>
<comment type="cofactor">
    <cofactor evidence="12">
        <name>[4Fe-4S] cluster</name>
        <dbReference type="ChEBI" id="CHEBI:49883"/>
    </cofactor>
    <text evidence="12">Binds 2 [4Fe-4S] clusters. Binds 1 [4Fe-4S] cluster coordinated with 3 cysteines and an exchangeable S-adenosyl-L-methionine and 1 [4Fe-4S] cluster coordinated with 3 cysteines and the GTP-derived substrate.</text>
</comment>
<evidence type="ECO:0000256" key="5">
    <source>
        <dbReference type="ARBA" id="ARBA00022741"/>
    </source>
</evidence>
<comment type="similarity">
    <text evidence="12">Belongs to the radical SAM superfamily. MoaA family.</text>
</comment>
<dbReference type="AlphaFoldDB" id="A0A0C5VTF1"/>
<keyword evidence="3 12" id="KW-0949">S-adenosyl-L-methionine</keyword>
<evidence type="ECO:0000313" key="14">
    <source>
        <dbReference type="EMBL" id="AJQ93594.1"/>
    </source>
</evidence>
<keyword evidence="15" id="KW-1185">Reference proteome</keyword>
<dbReference type="STRING" id="1445510.YC6258_01546"/>
<dbReference type="InterPro" id="IPR010505">
    <property type="entry name" value="MoaA_twitch"/>
</dbReference>
<dbReference type="CDD" id="cd21117">
    <property type="entry name" value="Twitch_MoaA"/>
    <property type="match status" value="1"/>
</dbReference>
<feature type="binding site" evidence="12">
    <location>
        <begin position="257"/>
        <end position="259"/>
    </location>
    <ligand>
        <name>GTP</name>
        <dbReference type="ChEBI" id="CHEBI:37565"/>
    </ligand>
</feature>
<feature type="binding site" evidence="12">
    <location>
        <position position="189"/>
    </location>
    <ligand>
        <name>S-adenosyl-L-methionine</name>
        <dbReference type="ChEBI" id="CHEBI:59789"/>
    </ligand>
</feature>
<dbReference type="NCBIfam" id="TIGR02666">
    <property type="entry name" value="moaA"/>
    <property type="match status" value="1"/>
</dbReference>
<dbReference type="InterPro" id="IPR006638">
    <property type="entry name" value="Elp3/MiaA/NifB-like_rSAM"/>
</dbReference>
<dbReference type="InterPro" id="IPR040064">
    <property type="entry name" value="MoaA-like"/>
</dbReference>
<dbReference type="GO" id="GO:1904047">
    <property type="term" value="F:S-adenosyl-L-methionine binding"/>
    <property type="evidence" value="ECO:0007669"/>
    <property type="project" value="UniProtKB-UniRule"/>
</dbReference>
<dbReference type="InterPro" id="IPR013785">
    <property type="entry name" value="Aldolase_TIM"/>
</dbReference>
<dbReference type="SFLD" id="SFLDG01383">
    <property type="entry name" value="cyclic_pyranopterin_phosphate"/>
    <property type="match status" value="1"/>
</dbReference>
<dbReference type="InterPro" id="IPR000385">
    <property type="entry name" value="MoaA_NifB_PqqE_Fe-S-bd_CS"/>
</dbReference>
<dbReference type="InterPro" id="IPR058240">
    <property type="entry name" value="rSAM_sf"/>
</dbReference>
<comment type="catalytic activity">
    <reaction evidence="11 12">
        <text>GTP + AH2 + S-adenosyl-L-methionine = (8S)-3',8-cyclo-7,8-dihydroguanosine 5'-triphosphate + 5'-deoxyadenosine + L-methionine + A + H(+)</text>
        <dbReference type="Rhea" id="RHEA:49576"/>
        <dbReference type="ChEBI" id="CHEBI:13193"/>
        <dbReference type="ChEBI" id="CHEBI:15378"/>
        <dbReference type="ChEBI" id="CHEBI:17319"/>
        <dbReference type="ChEBI" id="CHEBI:17499"/>
        <dbReference type="ChEBI" id="CHEBI:37565"/>
        <dbReference type="ChEBI" id="CHEBI:57844"/>
        <dbReference type="ChEBI" id="CHEBI:59789"/>
        <dbReference type="ChEBI" id="CHEBI:131766"/>
        <dbReference type="EC" id="4.1.99.22"/>
    </reaction>
</comment>
<feature type="binding site" evidence="12">
    <location>
        <position position="67"/>
    </location>
    <ligand>
        <name>S-adenosyl-L-methionine</name>
        <dbReference type="ChEBI" id="CHEBI:59789"/>
    </ligand>
</feature>
<dbReference type="CDD" id="cd01335">
    <property type="entry name" value="Radical_SAM"/>
    <property type="match status" value="1"/>
</dbReference>
<feature type="binding site" evidence="12">
    <location>
        <position position="25"/>
    </location>
    <ligand>
        <name>[4Fe-4S] cluster</name>
        <dbReference type="ChEBI" id="CHEBI:49883"/>
        <label>1</label>
        <note>4Fe-4S-S-AdoMet</note>
    </ligand>
</feature>
<dbReference type="SFLD" id="SFLDG01386">
    <property type="entry name" value="main_SPASM_domain-containing"/>
    <property type="match status" value="1"/>
</dbReference>
<dbReference type="Pfam" id="PF06463">
    <property type="entry name" value="Mob_synth_C"/>
    <property type="match status" value="1"/>
</dbReference>
<dbReference type="HAMAP" id="MF_01225_B">
    <property type="entry name" value="MoaA_B"/>
    <property type="match status" value="1"/>
</dbReference>
<feature type="binding site" evidence="12">
    <location>
        <position position="63"/>
    </location>
    <ligand>
        <name>GTP</name>
        <dbReference type="ChEBI" id="CHEBI:37565"/>
    </ligand>
</feature>
<dbReference type="SFLD" id="SFLDG01067">
    <property type="entry name" value="SPASM/twitch_domain_containing"/>
    <property type="match status" value="1"/>
</dbReference>
<evidence type="ECO:0000256" key="10">
    <source>
        <dbReference type="ARBA" id="ARBA00023239"/>
    </source>
</evidence>
<accession>A0A0C5VTF1</accession>
<dbReference type="InterPro" id="IPR013483">
    <property type="entry name" value="MoaA"/>
</dbReference>
<name>A0A0C5VTF1_9GAMM</name>
<feature type="binding site" evidence="12">
    <location>
        <position position="155"/>
    </location>
    <ligand>
        <name>GTP</name>
        <dbReference type="ChEBI" id="CHEBI:37565"/>
    </ligand>
</feature>
<evidence type="ECO:0000256" key="3">
    <source>
        <dbReference type="ARBA" id="ARBA00022691"/>
    </source>
</evidence>
<dbReference type="PATRIC" id="fig|1445510.3.peg.1512"/>
<evidence type="ECO:0000259" key="13">
    <source>
        <dbReference type="PROSITE" id="PS51918"/>
    </source>
</evidence>
<dbReference type="PROSITE" id="PS01305">
    <property type="entry name" value="MOAA_NIFB_PQQE"/>
    <property type="match status" value="1"/>
</dbReference>
<feature type="binding site" evidence="12">
    <location>
        <position position="14"/>
    </location>
    <ligand>
        <name>GTP</name>
        <dbReference type="ChEBI" id="CHEBI:37565"/>
    </ligand>
</feature>
<comment type="function">
    <text evidence="12">Catalyzes the cyclization of GTP to (8S)-3',8-cyclo-7,8-dihydroguanosine 5'-triphosphate.</text>
</comment>
<keyword evidence="10 12" id="KW-0456">Lyase</keyword>
<keyword evidence="4 12" id="KW-0479">Metal-binding</keyword>
<evidence type="ECO:0000256" key="12">
    <source>
        <dbReference type="HAMAP-Rule" id="MF_01225"/>
    </source>
</evidence>
<evidence type="ECO:0000256" key="9">
    <source>
        <dbReference type="ARBA" id="ARBA00023150"/>
    </source>
</evidence>
<comment type="pathway">
    <text evidence="12">Cofactor biosynthesis; molybdopterin biosynthesis.</text>
</comment>
<dbReference type="HOGENOM" id="CLU_009273_0_1_6"/>
<dbReference type="GO" id="GO:0046872">
    <property type="term" value="F:metal ion binding"/>
    <property type="evidence" value="ECO:0007669"/>
    <property type="project" value="UniProtKB-KW"/>
</dbReference>
<keyword evidence="9 12" id="KW-0501">Molybdenum cofactor biosynthesis</keyword>
<evidence type="ECO:0000256" key="8">
    <source>
        <dbReference type="ARBA" id="ARBA00023134"/>
    </source>
</evidence>
<gene>
    <name evidence="12" type="primary">moaA</name>
    <name evidence="14" type="ORF">YC6258_01546</name>
</gene>
<dbReference type="GO" id="GO:0061799">
    <property type="term" value="F:cyclic pyranopterin monophosphate synthase activity"/>
    <property type="evidence" value="ECO:0007669"/>
    <property type="project" value="TreeGrafter"/>
</dbReference>
<evidence type="ECO:0000256" key="4">
    <source>
        <dbReference type="ARBA" id="ARBA00022723"/>
    </source>
</evidence>
<dbReference type="GO" id="GO:0006777">
    <property type="term" value="P:Mo-molybdopterin cofactor biosynthetic process"/>
    <property type="evidence" value="ECO:0007669"/>
    <property type="project" value="UniProtKB-UniRule"/>
</dbReference>
<feature type="binding site" evidence="12">
    <location>
        <position position="27"/>
    </location>
    <ligand>
        <name>S-adenosyl-L-methionine</name>
        <dbReference type="ChEBI" id="CHEBI:59789"/>
    </ligand>
</feature>
<keyword evidence="8 12" id="KW-0342">GTP-binding</keyword>
<sequence length="324" mass="36683">MLQDSFGRRFYYLRLSITDVCNFRCNYCLPDGYKKDGQRSFLTRSEIVNLVSGFASAGTQKVRITGGEPALRKDLIDIIGDIKNIPGIQTVAMTTNGYRLGSLLQGLDDAGLDQLNVSIDSLDPQVFQTITGHDRLNEILAALQQAQMTGIKHIKVNAVLMRDLNDRELDTFLAWIKDQDLTLRFIEVMQTGDNTEFFEKRHLSGAALQVRLLEQGWQAIIRNHDAGPAVEYWHPDYQGRIGLIMPYSQDFCRSCNRLRVSAEGKVHLCLFGDHGYDIRHLIQQPEQRPQLTDFLSEVLKDKKVSHFLQQGHSGITRDLSMIGG</sequence>
<dbReference type="GO" id="GO:0005525">
    <property type="term" value="F:GTP binding"/>
    <property type="evidence" value="ECO:0007669"/>
    <property type="project" value="UniProtKB-UniRule"/>
</dbReference>
<dbReference type="EC" id="4.1.99.22" evidence="1 12"/>